<dbReference type="Pfam" id="PF05618">
    <property type="entry name" value="Zn_protease"/>
    <property type="match status" value="1"/>
</dbReference>
<gene>
    <name evidence="2" type="ORF">C8D86_12316</name>
</gene>
<keyword evidence="3" id="KW-1185">Reference proteome</keyword>
<proteinExistence type="predicted"/>
<organism evidence="2 3">
    <name type="scientific">Aquicella lusitana</name>
    <dbReference type="NCBI Taxonomy" id="254246"/>
    <lineage>
        <taxon>Bacteria</taxon>
        <taxon>Pseudomonadati</taxon>
        <taxon>Pseudomonadota</taxon>
        <taxon>Gammaproteobacteria</taxon>
        <taxon>Legionellales</taxon>
        <taxon>Coxiellaceae</taxon>
        <taxon>Aquicella</taxon>
    </lineage>
</organism>
<dbReference type="SUPFAM" id="SSF50630">
    <property type="entry name" value="Acid proteases"/>
    <property type="match status" value="1"/>
</dbReference>
<dbReference type="PANTHER" id="PTHR38037:SF1">
    <property type="entry name" value="ATP-DEPENDENT ZINC PROTEASE DOMAIN-CONTAINING PROTEIN-RELATED"/>
    <property type="match status" value="1"/>
</dbReference>
<sequence length="156" mass="18147">MEKNIKLIKPVRKYPLIGWREWVSLPELNIFHIKAKVDTGARTSALHAFSLNPFIENGKQRIRFDIHPLQHNTEKIITCVADVVDRRLVTDSGGHEEERYVIQTPITMAGQTWSIEITLTERENMLFRMLLGRSALRKRFIVNPARSFVTTRIPKK</sequence>
<evidence type="ECO:0000259" key="1">
    <source>
        <dbReference type="Pfam" id="PF05618"/>
    </source>
</evidence>
<dbReference type="AlphaFoldDB" id="A0A370G8R4"/>
<dbReference type="Proteomes" id="UP000254720">
    <property type="component" value="Unassembled WGS sequence"/>
</dbReference>
<dbReference type="RefSeq" id="WP_232058607.1">
    <property type="nucleotide sequence ID" value="NZ_LR699114.1"/>
</dbReference>
<name>A0A370G8R4_9COXI</name>
<protein>
    <recommendedName>
        <fullName evidence="1">Retropepsin-like aspartic endopeptidase domain-containing protein</fullName>
    </recommendedName>
</protein>
<dbReference type="InterPro" id="IPR008503">
    <property type="entry name" value="Asp_endopeptidase"/>
</dbReference>
<dbReference type="Gene3D" id="2.40.70.10">
    <property type="entry name" value="Acid Proteases"/>
    <property type="match status" value="1"/>
</dbReference>
<reference evidence="2 3" key="1">
    <citation type="submission" date="2018-07" db="EMBL/GenBank/DDBJ databases">
        <title>Genomic Encyclopedia of Type Strains, Phase IV (KMG-IV): sequencing the most valuable type-strain genomes for metagenomic binning, comparative biology and taxonomic classification.</title>
        <authorList>
            <person name="Goeker M."/>
        </authorList>
    </citation>
    <scope>NUCLEOTIDE SEQUENCE [LARGE SCALE GENOMIC DNA]</scope>
    <source>
        <strain evidence="2 3">DSM 16500</strain>
    </source>
</reference>
<evidence type="ECO:0000313" key="3">
    <source>
        <dbReference type="Proteomes" id="UP000254720"/>
    </source>
</evidence>
<dbReference type="EMBL" id="QQAX01000023">
    <property type="protein sequence ID" value="RDI40182.1"/>
    <property type="molecule type" value="Genomic_DNA"/>
</dbReference>
<accession>A0A370G8R4</accession>
<dbReference type="InterPro" id="IPR021109">
    <property type="entry name" value="Peptidase_aspartic_dom_sf"/>
</dbReference>
<dbReference type="PANTHER" id="PTHR38037">
    <property type="entry name" value="ZN_PROTEASE DOMAIN-CONTAINING PROTEIN"/>
    <property type="match status" value="1"/>
</dbReference>
<comment type="caution">
    <text evidence="2">The sequence shown here is derived from an EMBL/GenBank/DDBJ whole genome shotgun (WGS) entry which is preliminary data.</text>
</comment>
<feature type="domain" description="Retropepsin-like aspartic endopeptidase" evidence="1">
    <location>
        <begin position="17"/>
        <end position="152"/>
    </location>
</feature>
<evidence type="ECO:0000313" key="2">
    <source>
        <dbReference type="EMBL" id="RDI40182.1"/>
    </source>
</evidence>